<organism evidence="2 3">
    <name type="scientific">Meripilus lineatus</name>
    <dbReference type="NCBI Taxonomy" id="2056292"/>
    <lineage>
        <taxon>Eukaryota</taxon>
        <taxon>Fungi</taxon>
        <taxon>Dikarya</taxon>
        <taxon>Basidiomycota</taxon>
        <taxon>Agaricomycotina</taxon>
        <taxon>Agaricomycetes</taxon>
        <taxon>Polyporales</taxon>
        <taxon>Meripilaceae</taxon>
        <taxon>Meripilus</taxon>
    </lineage>
</organism>
<sequence>MSLVRPSMSSLLLDVLVLEGDPKIVYHIPPLDTLWLKWSPSESLAHGEKEIEHAYGVFQREAELLGIKGKLEQKVTKEYKIYQTTKDDLRCRVAADPWGFDVTLRRACRTFDVEAYGFAEKIKELSERLRKQLAARAQAALSSSAIGPDLAPQPTFSTSQDPHITSPDLQAGSSNWGRRSNDGSSSGNPPPPFH</sequence>
<name>A0AAD5UYC8_9APHY</name>
<feature type="compositionally biased region" description="Low complexity" evidence="1">
    <location>
        <begin position="172"/>
        <end position="187"/>
    </location>
</feature>
<gene>
    <name evidence="2" type="ORF">NLI96_g7859</name>
</gene>
<feature type="region of interest" description="Disordered" evidence="1">
    <location>
        <begin position="145"/>
        <end position="194"/>
    </location>
</feature>
<dbReference type="EMBL" id="JANAWD010000337">
    <property type="protein sequence ID" value="KAJ3481134.1"/>
    <property type="molecule type" value="Genomic_DNA"/>
</dbReference>
<protein>
    <submittedName>
        <fullName evidence="2">Uncharacterized protein</fullName>
    </submittedName>
</protein>
<comment type="caution">
    <text evidence="2">The sequence shown here is derived from an EMBL/GenBank/DDBJ whole genome shotgun (WGS) entry which is preliminary data.</text>
</comment>
<keyword evidence="3" id="KW-1185">Reference proteome</keyword>
<proteinExistence type="predicted"/>
<evidence type="ECO:0000313" key="2">
    <source>
        <dbReference type="EMBL" id="KAJ3481134.1"/>
    </source>
</evidence>
<accession>A0AAD5UYC8</accession>
<evidence type="ECO:0000313" key="3">
    <source>
        <dbReference type="Proteomes" id="UP001212997"/>
    </source>
</evidence>
<dbReference type="AlphaFoldDB" id="A0AAD5UYC8"/>
<feature type="compositionally biased region" description="Polar residues" evidence="1">
    <location>
        <begin position="154"/>
        <end position="163"/>
    </location>
</feature>
<reference evidence="2" key="1">
    <citation type="submission" date="2022-07" db="EMBL/GenBank/DDBJ databases">
        <title>Genome Sequence of Physisporinus lineatus.</title>
        <authorList>
            <person name="Buettner E."/>
        </authorList>
    </citation>
    <scope>NUCLEOTIDE SEQUENCE</scope>
    <source>
        <strain evidence="2">VT162</strain>
    </source>
</reference>
<evidence type="ECO:0000256" key="1">
    <source>
        <dbReference type="SAM" id="MobiDB-lite"/>
    </source>
</evidence>
<dbReference type="Proteomes" id="UP001212997">
    <property type="component" value="Unassembled WGS sequence"/>
</dbReference>